<feature type="transmembrane region" description="Helical" evidence="6">
    <location>
        <begin position="189"/>
        <end position="212"/>
    </location>
</feature>
<keyword evidence="5 6" id="KW-0472">Membrane</keyword>
<evidence type="ECO:0000256" key="3">
    <source>
        <dbReference type="ARBA" id="ARBA00022692"/>
    </source>
</evidence>
<feature type="transmembrane region" description="Helical" evidence="6">
    <location>
        <begin position="78"/>
        <end position="103"/>
    </location>
</feature>
<dbReference type="eggNOG" id="COG0785">
    <property type="taxonomic scope" value="Bacteria"/>
</dbReference>
<feature type="transmembrane region" description="Helical" evidence="6">
    <location>
        <begin position="224"/>
        <end position="245"/>
    </location>
</feature>
<dbReference type="InterPro" id="IPR003834">
    <property type="entry name" value="Cyt_c_assmbl_TM_dom"/>
</dbReference>
<evidence type="ECO:0000256" key="6">
    <source>
        <dbReference type="SAM" id="Phobius"/>
    </source>
</evidence>
<evidence type="ECO:0000256" key="5">
    <source>
        <dbReference type="ARBA" id="ARBA00023136"/>
    </source>
</evidence>
<dbReference type="EMBL" id="CP000553">
    <property type="protein sequence ID" value="ABM76414.1"/>
    <property type="molecule type" value="Genomic_DNA"/>
</dbReference>
<keyword evidence="4 6" id="KW-1133">Transmembrane helix</keyword>
<sequence length="246" mass="25842">MANLFLNISSISLIFSDLTRHGEQLINNGLNNPTPLTILIVFSGGLLTSLGPCSLSLLPITVAYLAGFKNNQNPLQKTISFCSGIVFSLVVLGSLSGFLGKIYGQLPGFFSIFISFLAIIMGLNLLGILKFSLPSGPDPEIWKNKVPSAFAPVSAGFAFGLASSPCTTPVLAVLLAWVAKQGNPLSGTIFLGSFAIGQIVPLFVAGTFAASIPKLLSLRPIGKWVPPISGVILLTIGLISLLSIWI</sequence>
<feature type="domain" description="Cytochrome C biogenesis protein transmembrane" evidence="7">
    <location>
        <begin position="36"/>
        <end position="225"/>
    </location>
</feature>
<protein>
    <submittedName>
        <fullName evidence="8">Putative c-type cytochrome biogenesis protein CcdA</fullName>
    </submittedName>
</protein>
<organism evidence="8 9">
    <name type="scientific">Prochlorococcus marinus (strain NATL1A)</name>
    <dbReference type="NCBI Taxonomy" id="167555"/>
    <lineage>
        <taxon>Bacteria</taxon>
        <taxon>Bacillati</taxon>
        <taxon>Cyanobacteriota</taxon>
        <taxon>Cyanophyceae</taxon>
        <taxon>Synechococcales</taxon>
        <taxon>Prochlorococcaceae</taxon>
        <taxon>Prochlorococcus</taxon>
    </lineage>
</organism>
<dbReference type="GO" id="GO:0017004">
    <property type="term" value="P:cytochrome complex assembly"/>
    <property type="evidence" value="ECO:0007669"/>
    <property type="project" value="InterPro"/>
</dbReference>
<evidence type="ECO:0000256" key="1">
    <source>
        <dbReference type="ARBA" id="ARBA00004141"/>
    </source>
</evidence>
<accession>A2C4K4</accession>
<evidence type="ECO:0000256" key="4">
    <source>
        <dbReference type="ARBA" id="ARBA00022989"/>
    </source>
</evidence>
<comment type="subcellular location">
    <subcellularLocation>
        <location evidence="1">Membrane</location>
        <topology evidence="1">Multi-pass membrane protein</topology>
    </subcellularLocation>
</comment>
<dbReference type="HOGENOM" id="CLU_053225_0_1_3"/>
<evidence type="ECO:0000259" key="7">
    <source>
        <dbReference type="Pfam" id="PF02683"/>
    </source>
</evidence>
<proteinExistence type="inferred from homology"/>
<reference evidence="9" key="1">
    <citation type="journal article" date="2007" name="PLoS Genet.">
        <title>Patterns and implications of gene gain and loss in the evolution of Prochlorococcus.</title>
        <authorList>
            <person name="Kettler G.C."/>
            <person name="Martiny A.C."/>
            <person name="Huang K."/>
            <person name="Zucker J."/>
            <person name="Coleman M.L."/>
            <person name="Rodrigue S."/>
            <person name="Chen F."/>
            <person name="Lapidus A."/>
            <person name="Ferriera S."/>
            <person name="Johnson J."/>
            <person name="Steglich C."/>
            <person name="Church G.M."/>
            <person name="Richardson P."/>
            <person name="Chisholm S.W."/>
        </authorList>
    </citation>
    <scope>NUCLEOTIDE SEQUENCE [LARGE SCALE GENOMIC DNA]</scope>
    <source>
        <strain evidence="9">NATL1A</strain>
    </source>
</reference>
<dbReference type="Pfam" id="PF02683">
    <property type="entry name" value="DsbD_TM"/>
    <property type="match status" value="1"/>
</dbReference>
<dbReference type="PANTHER" id="PTHR31272:SF6">
    <property type="entry name" value="CYTOCHROME C-TYPE BIOGENESIS CCDA-LIKE CHLOROPLASTIC PROTEIN"/>
    <property type="match status" value="1"/>
</dbReference>
<comment type="similarity">
    <text evidence="2">Belongs to the DsbD family.</text>
</comment>
<evidence type="ECO:0000313" key="9">
    <source>
        <dbReference type="Proteomes" id="UP000002592"/>
    </source>
</evidence>
<evidence type="ECO:0000313" key="8">
    <source>
        <dbReference type="EMBL" id="ABM76414.1"/>
    </source>
</evidence>
<dbReference type="AlphaFoldDB" id="A2C4K4"/>
<feature type="transmembrane region" description="Helical" evidence="6">
    <location>
        <begin position="150"/>
        <end position="177"/>
    </location>
</feature>
<dbReference type="RefSeq" id="WP_011824396.1">
    <property type="nucleotide sequence ID" value="NC_008819.1"/>
</dbReference>
<dbReference type="InterPro" id="IPR051790">
    <property type="entry name" value="Cytochrome_c-biogenesis_DsbD"/>
</dbReference>
<dbReference type="KEGG" id="pme:NATL1_18581"/>
<gene>
    <name evidence="8" type="primary">ccdA</name>
    <name evidence="8" type="ordered locus">NATL1_18581</name>
</gene>
<dbReference type="Proteomes" id="UP000002592">
    <property type="component" value="Chromosome"/>
</dbReference>
<evidence type="ECO:0000256" key="2">
    <source>
        <dbReference type="ARBA" id="ARBA00006143"/>
    </source>
</evidence>
<dbReference type="GO" id="GO:0016020">
    <property type="term" value="C:membrane"/>
    <property type="evidence" value="ECO:0007669"/>
    <property type="project" value="UniProtKB-SubCell"/>
</dbReference>
<dbReference type="PANTHER" id="PTHR31272">
    <property type="entry name" value="CYTOCHROME C-TYPE BIOGENESIS PROTEIN HI_1454-RELATED"/>
    <property type="match status" value="1"/>
</dbReference>
<feature type="transmembrane region" description="Helical" evidence="6">
    <location>
        <begin position="38"/>
        <end position="66"/>
    </location>
</feature>
<name>A2C4K4_PROM1</name>
<keyword evidence="3 6" id="KW-0812">Transmembrane</keyword>
<feature type="transmembrane region" description="Helical" evidence="6">
    <location>
        <begin position="109"/>
        <end position="129"/>
    </location>
</feature>